<dbReference type="SUPFAM" id="SSF55073">
    <property type="entry name" value="Nucleotide cyclase"/>
    <property type="match status" value="2"/>
</dbReference>
<dbReference type="Gene3D" id="3.30.70.1230">
    <property type="entry name" value="Nucleotide cyclase"/>
    <property type="match status" value="2"/>
</dbReference>
<keyword evidence="5" id="KW-0812">Transmembrane</keyword>
<feature type="region of interest" description="Disordered" evidence="4">
    <location>
        <begin position="1944"/>
        <end position="1965"/>
    </location>
</feature>
<feature type="region of interest" description="Disordered" evidence="4">
    <location>
        <begin position="1450"/>
        <end position="1493"/>
    </location>
</feature>
<feature type="transmembrane region" description="Helical" evidence="5">
    <location>
        <begin position="522"/>
        <end position="543"/>
    </location>
</feature>
<evidence type="ECO:0000256" key="5">
    <source>
        <dbReference type="SAM" id="Phobius"/>
    </source>
</evidence>
<organism evidence="7 8">
    <name type="scientific">Volvox africanus</name>
    <dbReference type="NCBI Taxonomy" id="51714"/>
    <lineage>
        <taxon>Eukaryota</taxon>
        <taxon>Viridiplantae</taxon>
        <taxon>Chlorophyta</taxon>
        <taxon>core chlorophytes</taxon>
        <taxon>Chlorophyceae</taxon>
        <taxon>CS clade</taxon>
        <taxon>Chlamydomonadales</taxon>
        <taxon>Volvocaceae</taxon>
        <taxon>Volvox</taxon>
    </lineage>
</organism>
<feature type="compositionally biased region" description="Low complexity" evidence="4">
    <location>
        <begin position="1230"/>
        <end position="1242"/>
    </location>
</feature>
<protein>
    <recommendedName>
        <fullName evidence="9">Guanylate cyclase domain-containing protein</fullName>
    </recommendedName>
</protein>
<keyword evidence="3" id="KW-0677">Repeat</keyword>
<dbReference type="InterPro" id="IPR001611">
    <property type="entry name" value="Leu-rich_rpt"/>
</dbReference>
<name>A0A8J4F5H8_9CHLO</name>
<dbReference type="Proteomes" id="UP000747399">
    <property type="component" value="Unassembled WGS sequence"/>
</dbReference>
<feature type="compositionally biased region" description="Low complexity" evidence="4">
    <location>
        <begin position="1950"/>
        <end position="1965"/>
    </location>
</feature>
<dbReference type="Gene3D" id="3.80.10.10">
    <property type="entry name" value="Ribonuclease Inhibitor"/>
    <property type="match status" value="2"/>
</dbReference>
<accession>A0A8J4F5H8</accession>
<feature type="chain" id="PRO_5035208957" description="Guanylate cyclase domain-containing protein" evidence="6">
    <location>
        <begin position="32"/>
        <end position="2109"/>
    </location>
</feature>
<evidence type="ECO:0000256" key="6">
    <source>
        <dbReference type="SAM" id="SignalP"/>
    </source>
</evidence>
<feature type="region of interest" description="Disordered" evidence="4">
    <location>
        <begin position="1513"/>
        <end position="1549"/>
    </location>
</feature>
<dbReference type="PANTHER" id="PTHR48004">
    <property type="entry name" value="OS01G0149700 PROTEIN"/>
    <property type="match status" value="1"/>
</dbReference>
<evidence type="ECO:0000256" key="1">
    <source>
        <dbReference type="ARBA" id="ARBA00004430"/>
    </source>
</evidence>
<evidence type="ECO:0008006" key="9">
    <source>
        <dbReference type="Google" id="ProtNLM"/>
    </source>
</evidence>
<comment type="caution">
    <text evidence="7">The sequence shown here is derived from an EMBL/GenBank/DDBJ whole genome shotgun (WGS) entry which is preliminary data.</text>
</comment>
<keyword evidence="8" id="KW-1185">Reference proteome</keyword>
<dbReference type="InterPro" id="IPR032675">
    <property type="entry name" value="LRR_dom_sf"/>
</dbReference>
<dbReference type="PANTHER" id="PTHR48004:SF58">
    <property type="entry name" value="OS01G0162200 PROTEIN"/>
    <property type="match status" value="1"/>
</dbReference>
<feature type="region of interest" description="Disordered" evidence="4">
    <location>
        <begin position="2010"/>
        <end position="2049"/>
    </location>
</feature>
<dbReference type="FunFam" id="3.80.10.10:FF:000041">
    <property type="entry name" value="LRR receptor-like serine/threonine-protein kinase ERECTA"/>
    <property type="match status" value="1"/>
</dbReference>
<feature type="compositionally biased region" description="Low complexity" evidence="4">
    <location>
        <begin position="1519"/>
        <end position="1545"/>
    </location>
</feature>
<dbReference type="Pfam" id="PF13855">
    <property type="entry name" value="LRR_8"/>
    <property type="match status" value="1"/>
</dbReference>
<gene>
    <name evidence="7" type="ORF">Vafri_16318</name>
</gene>
<dbReference type="InterPro" id="IPR052941">
    <property type="entry name" value="StomDev_PlantInt_Reg"/>
</dbReference>
<keyword evidence="6" id="KW-0732">Signal</keyword>
<proteinExistence type="predicted"/>
<sequence length="2109" mass="217921">MSTILLYGFPKSCQSSTLLAFLLLLPLGAMSQTSQTCKEETQRMALLSLFEASDGPRWLSKALWNTSQSCVHPVQLRQGAHKQSREPDVNLPSFCCWAGVDCCLLAHDDTDYKPCSQYQCNCTVGTVIGLSLGRNRVKGRLQDILNSTVLDSLACSLRMVFLGGNDITGTLPVALTKLTDLRILALSSNSITGNIPDELSNLFQLEELDLSNNALTGSVPSQLCGGTARLSKLRDLTLSNNNLTGNLVLPDCETLIYLDVQNNMLSGPILDVSSYSQLHILRLGNNNFSGTVSIDSFALRLLVVLDLSLNRFSGPLPNFVGNSSQLTIVRLFNNSFSGTISPDIFSAGTLSSFLAYNNELTGTLPENIGEARGISALTLRGNNLYGTLPASLAQLAPNMGTVDLSFTQMSCCGYDFVPGMGYRYFNLSAPRLPSFLEMSELYRPVVDTEASLENMRCPFIVVNSNLTAGEFLTWALDPEYYLYERCECMEGYYSVWQQHQDGEPSMGPTLSCVKSTTPWYVLYPWAVVLIVLGGLLVLSWLTFQMCFRRGKNAAIVQGCFNIRKRIQGEPVGRQVSIVVTDIEGYSDLMKQRPELMTRALNLHNAIIRKARWGNFGYTLEQEGDSYALVFYEAHDAIIFCLQTQLALNRQTWPEGLFTADVKEPASKRRVQAPSLLNAISVMTHSLFGGRGGGLGQASDERNNSLMGVPSNMRVQHIPLDGRLDSTQSSLHGLVPEASTLMTPSAMRGMSSQKGQSLLFNGLKVRMGVATGTLPPGCYSKGSAVMDMAKTVSDMANGGQVMIDENTFKNIKERLEEFGAVDHNGMNYKKLNSIQPPWYSCVKRKGDRNPDDALLLDMGEYTHCPGCKRLPLFQLEATPKGSDSPGAAGIPHPPLTPKCRRGKSYEPLRVYQIVPPALTDRAKVFCNKVALKDEWFCSDSPYFAAPGTLQAPLGAVEGPLELPAITMAFAIAEAGKTYAGKYRRDVRRVNDVAAACIRACLRVVSGGYLCRLQDGDLKYMVAFASPEAALEWALLLQEVLMYADWPESALKYWRDEYDDRGRLVFRGPRMKIGLCEGCPRSIIPDHVGRADYHGASINQAARYMDAAAHGGMVALEANLAVKIMAKWREVAAAEAANAANAAVAAAAAAAAETAATASANATPVRASEGAAAAAAAAMAVSGSLGAGKAKVTGVGPSAFLTAEGSAFAAAAVSITTGSMSVLSGGTGRGASGSSSATSGSSGLSFGGAHNGGGGTVAATSAVPSVPPSPPHGGSGGGGSRVSRMAAVQEVGQETEAADGSEALLPPPQRQGAGPSALAAGIPDSAAVSWSGLPSSQARRSGPGGLGAAAAAATATATAADATSSATVATAPGPVAEADESGAGGPASNPDAAASTVAAASAAAVAAVDGEAATFAVARSYDTLSCHNAVESGPSMTSLTGVSYMMAGLGTSSSTTAAPPPLLPHGSSEAEPLPSAAGSGPNQPQPPPSTLNEIATGSPMDAAAAVAIHSDIPAFHQPAAGSHPSGSDSGMPPPSCAADPAAPVPSVLRSHDNPHRLHISFAEDQSASPFSHPILAQGSSIFSPGEPFPKCAFSVASNTGGGSGGGGSSAVAALTLRHPPSAPAIAQESLGTSASSSVGPMLISNVPSSCTRSPWLPPLPPLPPLALPSERERDEVLQADRAAAAAAKTVQVDGAPDAIYRAHILAYRIGVFCFKGNPEPIQMAHVVLEHLAGRRFPNDAPKGKGAKVRDSSGLLDECDTTLPDLAATLRDRYMLINGLAHGGGRNGSSGGLLGTTQSALFDAHSSSPTNRRLRAFLTSHSVGANVNTPSGAATASAAAAAVAGAGGIRKSRSLAVRIGLHGGGVGGVGVGGGRPLAADNGGHKGPAVISHLAHFAAAPLRWASGRVGAGGGLVPGHRDAHGGATAAAAAAVTGPKDLELSPANIESTQRHGTNSSTPAAASGASGARGTISVALARDTGGGSDATGVATGLAVSAVTMAASFTSVRSEVARQVQGGTSSEAGIKQNSTDGTTGGARSASGIGNSEPRVGRPSPLRFMSSRDSPLPTQHSVVTADSAAVPAAVATTAVAAPQVTEWSAGHSVGVSLGDERV</sequence>
<evidence type="ECO:0000313" key="8">
    <source>
        <dbReference type="Proteomes" id="UP000747399"/>
    </source>
</evidence>
<comment type="subcellular location">
    <subcellularLocation>
        <location evidence="1">Cytoplasm</location>
        <location evidence="1">Cytoskeleton</location>
        <location evidence="1">Cilium axoneme</location>
    </subcellularLocation>
</comment>
<feature type="compositionally biased region" description="Gly residues" evidence="4">
    <location>
        <begin position="1243"/>
        <end position="1254"/>
    </location>
</feature>
<feature type="region of interest" description="Disordered" evidence="4">
    <location>
        <begin position="1224"/>
        <end position="1318"/>
    </location>
</feature>
<dbReference type="InterPro" id="IPR029787">
    <property type="entry name" value="Nucleotide_cyclase"/>
</dbReference>
<evidence type="ECO:0000256" key="2">
    <source>
        <dbReference type="ARBA" id="ARBA00022614"/>
    </source>
</evidence>
<reference evidence="7" key="1">
    <citation type="journal article" date="2021" name="Proc. Natl. Acad. Sci. U.S.A.">
        <title>Three genomes in the algal genus Volvox reveal the fate of a haploid sex-determining region after a transition to homothallism.</title>
        <authorList>
            <person name="Yamamoto K."/>
            <person name="Hamaji T."/>
            <person name="Kawai-Toyooka H."/>
            <person name="Matsuzaki R."/>
            <person name="Takahashi F."/>
            <person name="Nishimura Y."/>
            <person name="Kawachi M."/>
            <person name="Noguchi H."/>
            <person name="Minakuchi Y."/>
            <person name="Umen J.G."/>
            <person name="Toyoda A."/>
            <person name="Nozaki H."/>
        </authorList>
    </citation>
    <scope>NUCLEOTIDE SEQUENCE</scope>
    <source>
        <strain evidence="7">NIES-3780</strain>
    </source>
</reference>
<evidence type="ECO:0000313" key="7">
    <source>
        <dbReference type="EMBL" id="GIL61956.1"/>
    </source>
</evidence>
<feature type="compositionally biased region" description="Polar residues" evidence="4">
    <location>
        <begin position="2013"/>
        <end position="2029"/>
    </location>
</feature>
<keyword evidence="2" id="KW-0433">Leucine-rich repeat</keyword>
<evidence type="ECO:0000256" key="4">
    <source>
        <dbReference type="SAM" id="MobiDB-lite"/>
    </source>
</evidence>
<dbReference type="SUPFAM" id="SSF52058">
    <property type="entry name" value="L domain-like"/>
    <property type="match status" value="1"/>
</dbReference>
<evidence type="ECO:0000256" key="3">
    <source>
        <dbReference type="ARBA" id="ARBA00022737"/>
    </source>
</evidence>
<keyword evidence="5" id="KW-0472">Membrane</keyword>
<feature type="signal peptide" evidence="6">
    <location>
        <begin position="1"/>
        <end position="31"/>
    </location>
</feature>
<keyword evidence="5" id="KW-1133">Transmembrane helix</keyword>
<dbReference type="GO" id="GO:0005930">
    <property type="term" value="C:axoneme"/>
    <property type="evidence" value="ECO:0007669"/>
    <property type="project" value="UniProtKB-SubCell"/>
</dbReference>
<dbReference type="EMBL" id="BNCO01000048">
    <property type="protein sequence ID" value="GIL61956.1"/>
    <property type="molecule type" value="Genomic_DNA"/>
</dbReference>